<comment type="caution">
    <text evidence="1">The sequence shown here is derived from an EMBL/GenBank/DDBJ whole genome shotgun (WGS) entry which is preliminary data.</text>
</comment>
<sequence>MNHIHLLGAEEVGHAGRDISSAADSMRQTSSHLDESLRMFLNRFEDLVVRLEAAIEKEVKRG</sequence>
<name>A0A0F9TBM5_9ZZZZ</name>
<evidence type="ECO:0000313" key="1">
    <source>
        <dbReference type="EMBL" id="KKN46306.1"/>
    </source>
</evidence>
<dbReference type="AlphaFoldDB" id="A0A0F9TBM5"/>
<proteinExistence type="predicted"/>
<accession>A0A0F9TBM5</accession>
<dbReference type="EMBL" id="LAZR01001337">
    <property type="protein sequence ID" value="KKN46306.1"/>
    <property type="molecule type" value="Genomic_DNA"/>
</dbReference>
<gene>
    <name evidence="1" type="ORF">LCGC14_0674230</name>
</gene>
<protein>
    <submittedName>
        <fullName evidence="1">Uncharacterized protein</fullName>
    </submittedName>
</protein>
<organism evidence="1">
    <name type="scientific">marine sediment metagenome</name>
    <dbReference type="NCBI Taxonomy" id="412755"/>
    <lineage>
        <taxon>unclassified sequences</taxon>
        <taxon>metagenomes</taxon>
        <taxon>ecological metagenomes</taxon>
    </lineage>
</organism>
<reference evidence="1" key="1">
    <citation type="journal article" date="2015" name="Nature">
        <title>Complex archaea that bridge the gap between prokaryotes and eukaryotes.</title>
        <authorList>
            <person name="Spang A."/>
            <person name="Saw J.H."/>
            <person name="Jorgensen S.L."/>
            <person name="Zaremba-Niedzwiedzka K."/>
            <person name="Martijn J."/>
            <person name="Lind A.E."/>
            <person name="van Eijk R."/>
            <person name="Schleper C."/>
            <person name="Guy L."/>
            <person name="Ettema T.J."/>
        </authorList>
    </citation>
    <scope>NUCLEOTIDE SEQUENCE</scope>
</reference>